<keyword evidence="5" id="KW-1185">Reference proteome</keyword>
<evidence type="ECO:0000256" key="1">
    <source>
        <dbReference type="SAM" id="MobiDB-lite"/>
    </source>
</evidence>
<dbReference type="InterPro" id="IPR008528">
    <property type="entry name" value="unc-13_homologue"/>
</dbReference>
<dbReference type="Pfam" id="PF25761">
    <property type="entry name" value="TPR_PATROL1"/>
    <property type="match status" value="1"/>
</dbReference>
<proteinExistence type="predicted"/>
<feature type="region of interest" description="Disordered" evidence="1">
    <location>
        <begin position="1"/>
        <end position="54"/>
    </location>
</feature>
<reference evidence="4" key="1">
    <citation type="journal article" date="2023" name="Plant J.">
        <title>The genome of the king protea, Protea cynaroides.</title>
        <authorList>
            <person name="Chang J."/>
            <person name="Duong T.A."/>
            <person name="Schoeman C."/>
            <person name="Ma X."/>
            <person name="Roodt D."/>
            <person name="Barker N."/>
            <person name="Li Z."/>
            <person name="Van de Peer Y."/>
            <person name="Mizrachi E."/>
        </authorList>
    </citation>
    <scope>NUCLEOTIDE SEQUENCE</scope>
    <source>
        <tissue evidence="4">Young leaves</tissue>
    </source>
</reference>
<evidence type="ECO:0000259" key="2">
    <source>
        <dbReference type="PROSITE" id="PS51258"/>
    </source>
</evidence>
<name>A0A9Q0GVW4_9MAGN</name>
<dbReference type="Gene3D" id="1.10.357.50">
    <property type="match status" value="1"/>
</dbReference>
<comment type="caution">
    <text evidence="4">The sequence shown here is derived from an EMBL/GenBank/DDBJ whole genome shotgun (WGS) entry which is preliminary data.</text>
</comment>
<evidence type="ECO:0000313" key="4">
    <source>
        <dbReference type="EMBL" id="KAJ4954056.1"/>
    </source>
</evidence>
<feature type="domain" description="MHD2" evidence="3">
    <location>
        <begin position="837"/>
        <end position="947"/>
    </location>
</feature>
<dbReference type="EMBL" id="JAMYWD010000012">
    <property type="protein sequence ID" value="KAJ4954056.1"/>
    <property type="molecule type" value="Genomic_DNA"/>
</dbReference>
<dbReference type="PROSITE" id="PS51259">
    <property type="entry name" value="MHD2"/>
    <property type="match status" value="1"/>
</dbReference>
<evidence type="ECO:0008006" key="6">
    <source>
        <dbReference type="Google" id="ProtNLM"/>
    </source>
</evidence>
<feature type="domain" description="MHD1" evidence="2">
    <location>
        <begin position="550"/>
        <end position="682"/>
    </location>
</feature>
<dbReference type="InterPro" id="IPR014772">
    <property type="entry name" value="Munc13_dom-2"/>
</dbReference>
<evidence type="ECO:0000313" key="5">
    <source>
        <dbReference type="Proteomes" id="UP001141806"/>
    </source>
</evidence>
<dbReference type="OrthoDB" id="2015333at2759"/>
<protein>
    <recommendedName>
        <fullName evidence="6">Protein unc-13 homolog</fullName>
    </recommendedName>
</protein>
<dbReference type="AlphaFoldDB" id="A0A9Q0GVW4"/>
<dbReference type="PANTHER" id="PTHR31280">
    <property type="entry name" value="PROTEIN UNC-13 HOMOLOG"/>
    <property type="match status" value="1"/>
</dbReference>
<dbReference type="PANTHER" id="PTHR31280:SF3">
    <property type="entry name" value="DNA TOPOISOMERASE 4 SUBUNIT B (DUF810)"/>
    <property type="match status" value="1"/>
</dbReference>
<dbReference type="InterPro" id="IPR057984">
    <property type="entry name" value="PATROL1_C"/>
</dbReference>
<sequence>MFSGSPPQRVPPQIDLNPRTSFSSCSLNQSGPSIAEEIENSEDESGARCTAAETTPCEPRNDAVIAPLGLPVLSTGLSDDDLRETAYEIFIASVFFSGIHIYSFEDKKEKKSRIFSRLKGRRDKVNSQPQLTNCYSKLLDIIRVQMQISEAMNTLIWRRLTDFTSRTCEQVDIPEISLELLSGICKYDFLNEKSYIQWKKRQANILEEVLCHSASSITTEHIAIKSSLKKIRDSEEWNISTYPFESAEVLLVIKRFASKLSSAPGRFGIPGETYYWTGGYHLSLKLYEALLSIVFDILEECQLIEEVDGILKLIKLTWSTLGITQKMHHLLYGWVLFQKFVGTGELQLLEYATSEMQKVLSSADDRKEGAYLDSLICSIVNNGRKLDLSLLDAVFLSISVWCDKKLQHYHLHFSEKPICFGKVVALMALVGVPIACESGEIKLGRAEADAGNKKTSRHFKGYVESSIQAAYRRALKTIDPKSEAEKRHPLAVLADDLKLIVERESTVFNPILLHWYPAAGIVASMLLHQLYGDKLKPFLEGVSFLSEDVKSVLSAADMLEHELTQLYYCTRGEDRSPLNVTKDLNRYQIGEVSGPILLDWLDAQNKRILEWTERAFHIEDWEPLSFQQRQAASIIEVFRILEETVDQFFSLKIPMDVIHLQSLIYVISRSLETYLLKVINQLVEKNHLFPAAPALTRHKETLIPIIKKKSVDCAFLPEEVLKKLNKLSISKLCVMLNTLQYIQSQIGVLEDGIRQSWALVIPCLDNRWKREYLRRPLTEGLQSCTESVDELFTTFDSIRRTTVDAIDKFCDITGARVVFWDLRDTFLFLLYRGNVEGARLDSVLPQVDTSLDQVCALIADTLRDQVVLSVCRASLEGFVWVLLDGGPARVFSETDIQMLQEDLNILKEFFVADGEGLPRAVVEKEAYLALQILKLYSLNTETVIGMLMTASEQISVGLDYSKPGSRHLEDAHTLLRVLCHKKDKEASKFLKKQYQLPESSEYDDTSLNESSSLSPFISNLFKRSTSIHWASRRSFRSMKKKLTEATSEIKPAAW</sequence>
<gene>
    <name evidence="4" type="ORF">NE237_030888</name>
</gene>
<dbReference type="Proteomes" id="UP001141806">
    <property type="component" value="Unassembled WGS sequence"/>
</dbReference>
<dbReference type="PROSITE" id="PS51258">
    <property type="entry name" value="MHD1"/>
    <property type="match status" value="1"/>
</dbReference>
<accession>A0A9Q0GVW4</accession>
<evidence type="ECO:0000259" key="3">
    <source>
        <dbReference type="PROSITE" id="PS51259"/>
    </source>
</evidence>
<feature type="compositionally biased region" description="Polar residues" evidence="1">
    <location>
        <begin position="18"/>
        <end position="32"/>
    </location>
</feature>
<organism evidence="4 5">
    <name type="scientific">Protea cynaroides</name>
    <dbReference type="NCBI Taxonomy" id="273540"/>
    <lineage>
        <taxon>Eukaryota</taxon>
        <taxon>Viridiplantae</taxon>
        <taxon>Streptophyta</taxon>
        <taxon>Embryophyta</taxon>
        <taxon>Tracheophyta</taxon>
        <taxon>Spermatophyta</taxon>
        <taxon>Magnoliopsida</taxon>
        <taxon>Proteales</taxon>
        <taxon>Proteaceae</taxon>
        <taxon>Protea</taxon>
    </lineage>
</organism>
<dbReference type="InterPro" id="IPR014770">
    <property type="entry name" value="Munc13_1"/>
</dbReference>